<organism evidence="8 9">
    <name type="scientific">Citroniella saccharovorans</name>
    <dbReference type="NCBI Taxonomy" id="2053367"/>
    <lineage>
        <taxon>Bacteria</taxon>
        <taxon>Bacillati</taxon>
        <taxon>Bacillota</taxon>
        <taxon>Tissierellia</taxon>
        <taxon>Tissierellales</taxon>
        <taxon>Peptoniphilaceae</taxon>
        <taxon>Citroniella</taxon>
    </lineage>
</organism>
<dbReference type="EMBL" id="JAYKOT010000001">
    <property type="protein sequence ID" value="MEB3428755.1"/>
    <property type="molecule type" value="Genomic_DNA"/>
</dbReference>
<feature type="transmembrane region" description="Helical" evidence="6">
    <location>
        <begin position="46"/>
        <end position="66"/>
    </location>
</feature>
<protein>
    <submittedName>
        <fullName evidence="8">DMT family transporter</fullName>
    </submittedName>
</protein>
<dbReference type="Proteomes" id="UP001357733">
    <property type="component" value="Unassembled WGS sequence"/>
</dbReference>
<feature type="transmembrane region" description="Helical" evidence="6">
    <location>
        <begin position="136"/>
        <end position="155"/>
    </location>
</feature>
<keyword evidence="9" id="KW-1185">Reference proteome</keyword>
<evidence type="ECO:0000256" key="3">
    <source>
        <dbReference type="ARBA" id="ARBA00022692"/>
    </source>
</evidence>
<sequence length="176" mass="19334">MHLFSTLIFSFLFLKEKLSRENIISIIIAFIGVIFVVKPSLSSSDILPYLIGILGGLSAGAAYTSVRALNKRGVNSSLIVGFFSLFSTLVSLPYLLFNYTKMSLTSFLCLVLVGVFASIGQYGVTLAYKFAPSSEISIFDYFTIIFTGIWGLLFLNQKPDILSLLGYVIIFFGSSN</sequence>
<dbReference type="InterPro" id="IPR000620">
    <property type="entry name" value="EamA_dom"/>
</dbReference>
<evidence type="ECO:0000256" key="2">
    <source>
        <dbReference type="ARBA" id="ARBA00007362"/>
    </source>
</evidence>
<feature type="domain" description="EamA" evidence="7">
    <location>
        <begin position="49"/>
        <end position="173"/>
    </location>
</feature>
<dbReference type="InterPro" id="IPR037185">
    <property type="entry name" value="EmrE-like"/>
</dbReference>
<evidence type="ECO:0000313" key="9">
    <source>
        <dbReference type="Proteomes" id="UP001357733"/>
    </source>
</evidence>
<dbReference type="RefSeq" id="WP_324618786.1">
    <property type="nucleotide sequence ID" value="NZ_JAYKOT010000001.1"/>
</dbReference>
<keyword evidence="5 6" id="KW-0472">Membrane</keyword>
<dbReference type="GO" id="GO:0016020">
    <property type="term" value="C:membrane"/>
    <property type="evidence" value="ECO:0007669"/>
    <property type="project" value="UniProtKB-SubCell"/>
</dbReference>
<keyword evidence="3 6" id="KW-0812">Transmembrane</keyword>
<comment type="subcellular location">
    <subcellularLocation>
        <location evidence="1">Membrane</location>
        <topology evidence="1">Multi-pass membrane protein</topology>
    </subcellularLocation>
</comment>
<feature type="transmembrane region" description="Helical" evidence="6">
    <location>
        <begin position="103"/>
        <end position="124"/>
    </location>
</feature>
<keyword evidence="4 6" id="KW-1133">Transmembrane helix</keyword>
<feature type="transmembrane region" description="Helical" evidence="6">
    <location>
        <begin position="78"/>
        <end position="97"/>
    </location>
</feature>
<dbReference type="SUPFAM" id="SSF103481">
    <property type="entry name" value="Multidrug resistance efflux transporter EmrE"/>
    <property type="match status" value="2"/>
</dbReference>
<gene>
    <name evidence="8" type="ORF">VLK81_01745</name>
</gene>
<dbReference type="AlphaFoldDB" id="A0AAW9MS13"/>
<feature type="transmembrane region" description="Helical" evidence="6">
    <location>
        <begin position="21"/>
        <end position="40"/>
    </location>
</feature>
<evidence type="ECO:0000256" key="1">
    <source>
        <dbReference type="ARBA" id="ARBA00004141"/>
    </source>
</evidence>
<comment type="similarity">
    <text evidence="2">Belongs to the EamA transporter family.</text>
</comment>
<reference evidence="8 9" key="1">
    <citation type="submission" date="2024-01" db="EMBL/GenBank/DDBJ databases">
        <title>Complete genome sequence of Citroniella saccharovorans strain M6.X9, isolated from human fecal sample.</title>
        <authorList>
            <person name="Cheng G."/>
            <person name="Westerholm M."/>
            <person name="Schnurer A."/>
        </authorList>
    </citation>
    <scope>NUCLEOTIDE SEQUENCE [LARGE SCALE GENOMIC DNA]</scope>
    <source>
        <strain evidence="8 9">DSM 29873</strain>
    </source>
</reference>
<dbReference type="PANTHER" id="PTHR22911">
    <property type="entry name" value="ACYL-MALONYL CONDENSING ENZYME-RELATED"/>
    <property type="match status" value="1"/>
</dbReference>
<evidence type="ECO:0000313" key="8">
    <source>
        <dbReference type="EMBL" id="MEB3428755.1"/>
    </source>
</evidence>
<evidence type="ECO:0000256" key="5">
    <source>
        <dbReference type="ARBA" id="ARBA00023136"/>
    </source>
</evidence>
<dbReference type="PANTHER" id="PTHR22911:SF6">
    <property type="entry name" value="SOLUTE CARRIER FAMILY 35 MEMBER G1"/>
    <property type="match status" value="1"/>
</dbReference>
<evidence type="ECO:0000256" key="6">
    <source>
        <dbReference type="SAM" id="Phobius"/>
    </source>
</evidence>
<comment type="caution">
    <text evidence="8">The sequence shown here is derived from an EMBL/GenBank/DDBJ whole genome shotgun (WGS) entry which is preliminary data.</text>
</comment>
<evidence type="ECO:0000259" key="7">
    <source>
        <dbReference type="Pfam" id="PF00892"/>
    </source>
</evidence>
<evidence type="ECO:0000256" key="4">
    <source>
        <dbReference type="ARBA" id="ARBA00022989"/>
    </source>
</evidence>
<accession>A0AAW9MS13</accession>
<name>A0AAW9MS13_9FIRM</name>
<proteinExistence type="inferred from homology"/>
<dbReference type="Pfam" id="PF00892">
    <property type="entry name" value="EamA"/>
    <property type="match status" value="1"/>
</dbReference>